<dbReference type="Proteomes" id="UP001062901">
    <property type="component" value="Unassembled WGS sequence"/>
</dbReference>
<keyword evidence="2" id="KW-0732">Signal</keyword>
<feature type="compositionally biased region" description="Low complexity" evidence="1">
    <location>
        <begin position="24"/>
        <end position="41"/>
    </location>
</feature>
<dbReference type="Pfam" id="PF05275">
    <property type="entry name" value="CopB"/>
    <property type="match status" value="1"/>
</dbReference>
<dbReference type="InterPro" id="IPR036709">
    <property type="entry name" value="Autotransporte_beta_dom_sf"/>
</dbReference>
<sequence>MTQLLKMLPLLTILMGTAAQAEEPMGDMGSMEGMDMGDMSPKPSPKPASKRPKSEKTVPGSVHARKKHPARVVRKAVDAPMAAPMVTLGGVMPVMDQARWFHGILNEFEGRYQAGGKSSLRWDGDLWYGSDYNRLWVKSEGTMTKGKVHDGSHELLYSRAISSYFNLQTGVRLDIDSGPTRPWGTLAIEGLALYQFDVRLAGFVSGRGVAARLEGSYDILLTNRLILQPQVELNAYSQSDRRRGVGSGLSDIDTGLRLRYEIWRKVAPYVAVTYDSPLYKARRIARQQGEGAAQARFTFGIRSWF</sequence>
<evidence type="ECO:0000313" key="3">
    <source>
        <dbReference type="EMBL" id="GBQ05128.1"/>
    </source>
</evidence>
<feature type="region of interest" description="Disordered" evidence="1">
    <location>
        <begin position="24"/>
        <end position="71"/>
    </location>
</feature>
<keyword evidence="4" id="KW-1185">Reference proteome</keyword>
<dbReference type="RefSeq" id="WP_018979864.1">
    <property type="nucleotide sequence ID" value="NZ_BAQD01000003.1"/>
</dbReference>
<evidence type="ECO:0000256" key="1">
    <source>
        <dbReference type="SAM" id="MobiDB-lite"/>
    </source>
</evidence>
<protein>
    <submittedName>
        <fullName evidence="3">Copper resistance protein CopB</fullName>
    </submittedName>
</protein>
<feature type="signal peptide" evidence="2">
    <location>
        <begin position="1"/>
        <end position="21"/>
    </location>
</feature>
<accession>A0ABQ0NWJ5</accession>
<proteinExistence type="predicted"/>
<name>A0ABQ0NWJ5_9PROT</name>
<comment type="caution">
    <text evidence="3">The sequence shown here is derived from an EMBL/GenBank/DDBJ whole genome shotgun (WGS) entry which is preliminary data.</text>
</comment>
<dbReference type="SUPFAM" id="SSF103515">
    <property type="entry name" value="Autotransporter"/>
    <property type="match status" value="1"/>
</dbReference>
<organism evidence="3 4">
    <name type="scientific">Saccharibacter floricola DSM 15669</name>
    <dbReference type="NCBI Taxonomy" id="1123227"/>
    <lineage>
        <taxon>Bacteria</taxon>
        <taxon>Pseudomonadati</taxon>
        <taxon>Pseudomonadota</taxon>
        <taxon>Alphaproteobacteria</taxon>
        <taxon>Acetobacterales</taxon>
        <taxon>Acetobacteraceae</taxon>
        <taxon>Saccharibacter</taxon>
    </lineage>
</organism>
<feature type="chain" id="PRO_5047479864" evidence="2">
    <location>
        <begin position="22"/>
        <end position="305"/>
    </location>
</feature>
<dbReference type="EMBL" id="BAQD01000003">
    <property type="protein sequence ID" value="GBQ05128.1"/>
    <property type="molecule type" value="Genomic_DNA"/>
</dbReference>
<reference evidence="3" key="1">
    <citation type="submission" date="2013-04" db="EMBL/GenBank/DDBJ databases">
        <title>The genome sequencing project of 58 acetic acid bacteria.</title>
        <authorList>
            <person name="Okamoto-Kainuma A."/>
            <person name="Ishikawa M."/>
            <person name="Umino S."/>
            <person name="Koizumi Y."/>
            <person name="Shiwa Y."/>
            <person name="Yoshikawa H."/>
            <person name="Matsutani M."/>
            <person name="Matsushita K."/>
        </authorList>
    </citation>
    <scope>NUCLEOTIDE SEQUENCE</scope>
    <source>
        <strain evidence="3">DSM 15669</strain>
    </source>
</reference>
<evidence type="ECO:0000256" key="2">
    <source>
        <dbReference type="SAM" id="SignalP"/>
    </source>
</evidence>
<evidence type="ECO:0000313" key="4">
    <source>
        <dbReference type="Proteomes" id="UP001062901"/>
    </source>
</evidence>
<dbReference type="InterPro" id="IPR007939">
    <property type="entry name" value="Cu-R_B_prcur"/>
</dbReference>
<gene>
    <name evidence="3" type="ORF">AA15669_0318</name>
</gene>